<sequence length="137" mass="14662">MVKGGRGASKKKATSKSAKAGLTFPVARIGRALRQMRLAKRYGAGAPVYLTAVIEYMAAEVLELAGNACRDNKKKRVTPRHLVLAIRNDEELNKFLGGVTIASGGVLPNIHSVLLPKKSSKCASYMHATCNPKPGVF</sequence>
<proteinExistence type="inferred from homology"/>
<feature type="domain" description="Core Histone H2A/H2B/H3" evidence="12">
    <location>
        <begin position="9"/>
        <end position="87"/>
    </location>
</feature>
<evidence type="ECO:0000313" key="15">
    <source>
        <dbReference type="Proteomes" id="UP000037460"/>
    </source>
</evidence>
<accession>A0A0M0K9P2</accession>
<dbReference type="SUPFAM" id="SSF47113">
    <property type="entry name" value="Histone-fold"/>
    <property type="match status" value="1"/>
</dbReference>
<evidence type="ECO:0000256" key="10">
    <source>
        <dbReference type="ARBA" id="ARBA00023269"/>
    </source>
</evidence>
<dbReference type="InterPro" id="IPR009072">
    <property type="entry name" value="Histone-fold"/>
</dbReference>
<evidence type="ECO:0000256" key="2">
    <source>
        <dbReference type="ARBA" id="ARBA00004123"/>
    </source>
</evidence>
<reference evidence="15" key="1">
    <citation type="journal article" date="2015" name="PLoS Genet.">
        <title>Genome Sequence and Transcriptome Analyses of Chrysochromulina tobin: Metabolic Tools for Enhanced Algal Fitness in the Prominent Order Prymnesiales (Haptophyceae).</title>
        <authorList>
            <person name="Hovde B.T."/>
            <person name="Deodato C.R."/>
            <person name="Hunsperger H.M."/>
            <person name="Ryken S.A."/>
            <person name="Yost W."/>
            <person name="Jha R.K."/>
            <person name="Patterson J."/>
            <person name="Monnat R.J. Jr."/>
            <person name="Barlow S.B."/>
            <person name="Starkenburg S.R."/>
            <person name="Cattolico R.A."/>
        </authorList>
    </citation>
    <scope>NUCLEOTIDE SEQUENCE</scope>
    <source>
        <strain evidence="15">CCMP291</strain>
    </source>
</reference>
<dbReference type="OrthoDB" id="9421954at2759"/>
<dbReference type="InterPro" id="IPR002119">
    <property type="entry name" value="Histone_H2A"/>
</dbReference>
<comment type="caution">
    <text evidence="14">The sequence shown here is derived from an EMBL/GenBank/DDBJ whole genome shotgun (WGS) entry which is preliminary data.</text>
</comment>
<dbReference type="InterPro" id="IPR032458">
    <property type="entry name" value="Histone_H2A_CS"/>
</dbReference>
<evidence type="ECO:0000256" key="5">
    <source>
        <dbReference type="ARBA" id="ARBA00011538"/>
    </source>
</evidence>
<dbReference type="Proteomes" id="UP000037460">
    <property type="component" value="Unassembled WGS sequence"/>
</dbReference>
<evidence type="ECO:0000256" key="9">
    <source>
        <dbReference type="ARBA" id="ARBA00023242"/>
    </source>
</evidence>
<dbReference type="PRINTS" id="PR00620">
    <property type="entry name" value="HISTONEH2A"/>
</dbReference>
<keyword evidence="15" id="KW-1185">Reference proteome</keyword>
<dbReference type="EMBL" id="JWZX01000842">
    <property type="protein sequence ID" value="KOO35504.1"/>
    <property type="molecule type" value="Genomic_DNA"/>
</dbReference>
<dbReference type="InterPro" id="IPR032454">
    <property type="entry name" value="Histone_H2A_C"/>
</dbReference>
<dbReference type="FunFam" id="1.10.20.10:FF:000173">
    <property type="entry name" value="Histone H2A"/>
    <property type="match status" value="1"/>
</dbReference>
<evidence type="ECO:0000256" key="3">
    <source>
        <dbReference type="ARBA" id="ARBA00004286"/>
    </source>
</evidence>
<evidence type="ECO:0000256" key="1">
    <source>
        <dbReference type="ARBA" id="ARBA00002001"/>
    </source>
</evidence>
<dbReference type="AlphaFoldDB" id="A0A0M0K9P2"/>
<comment type="function">
    <text evidence="1">Core component of nucleosome. Nucleosomes wrap and compact DNA into chromatin, limiting DNA accessibility to the cellular machineries which require DNA as a template. Histones thereby play a central role in transcription regulation, DNA repair, DNA replication and chromosomal stability. DNA accessibility is regulated via a complex set of post-translational modifications of histones, also called histone code, and nucleosome remodeling.</text>
</comment>
<organism evidence="14 15">
    <name type="scientific">Chrysochromulina tobinii</name>
    <dbReference type="NCBI Taxonomy" id="1460289"/>
    <lineage>
        <taxon>Eukaryota</taxon>
        <taxon>Haptista</taxon>
        <taxon>Haptophyta</taxon>
        <taxon>Prymnesiophyceae</taxon>
        <taxon>Prymnesiales</taxon>
        <taxon>Chrysochromulinaceae</taxon>
        <taxon>Chrysochromulina</taxon>
    </lineage>
</organism>
<dbReference type="PANTHER" id="PTHR23430">
    <property type="entry name" value="HISTONE H2A"/>
    <property type="match status" value="1"/>
</dbReference>
<evidence type="ECO:0000256" key="7">
    <source>
        <dbReference type="ARBA" id="ARBA00022454"/>
    </source>
</evidence>
<dbReference type="GO" id="GO:0000786">
    <property type="term" value="C:nucleosome"/>
    <property type="evidence" value="ECO:0007669"/>
    <property type="project" value="UniProtKB-KW"/>
</dbReference>
<comment type="similarity">
    <text evidence="4 11">Belongs to the histone H2A family.</text>
</comment>
<dbReference type="PROSITE" id="PS00046">
    <property type="entry name" value="HISTONE_H2A"/>
    <property type="match status" value="1"/>
</dbReference>
<evidence type="ECO:0000256" key="8">
    <source>
        <dbReference type="ARBA" id="ARBA00023125"/>
    </source>
</evidence>
<keyword evidence="9 11" id="KW-0539">Nucleus</keyword>
<evidence type="ECO:0000256" key="4">
    <source>
        <dbReference type="ARBA" id="ARBA00010691"/>
    </source>
</evidence>
<dbReference type="SMART" id="SM00414">
    <property type="entry name" value="H2A"/>
    <property type="match status" value="1"/>
</dbReference>
<dbReference type="Pfam" id="PF16211">
    <property type="entry name" value="Histone_H2A_C"/>
    <property type="match status" value="1"/>
</dbReference>
<dbReference type="Gene3D" id="1.10.20.10">
    <property type="entry name" value="Histone, subunit A"/>
    <property type="match status" value="1"/>
</dbReference>
<dbReference type="CDD" id="cd00074">
    <property type="entry name" value="HFD_H2A"/>
    <property type="match status" value="1"/>
</dbReference>
<comment type="subcellular location">
    <subcellularLocation>
        <location evidence="3">Chromosome</location>
    </subcellularLocation>
    <subcellularLocation>
        <location evidence="2 11">Nucleus</location>
    </subcellularLocation>
</comment>
<dbReference type="GO" id="GO:0003677">
    <property type="term" value="F:DNA binding"/>
    <property type="evidence" value="ECO:0007669"/>
    <property type="project" value="UniProtKB-KW"/>
</dbReference>
<comment type="subunit">
    <text evidence="5 11">The nucleosome is a histone octamer containing two molecules each of H2A, H2B, H3 and H4 assembled in one H3-H4 heterotetramer and two H2A-H2B heterodimers. The octamer wraps approximately 147 bp of DNA.</text>
</comment>
<keyword evidence="10 11" id="KW-0544">Nucleosome core</keyword>
<keyword evidence="8 11" id="KW-0238">DNA-binding</keyword>
<gene>
    <name evidence="14" type="ORF">Ctob_014487</name>
</gene>
<name>A0A0M0K9P2_9EUKA</name>
<evidence type="ECO:0000256" key="6">
    <source>
        <dbReference type="ARBA" id="ARBA00017642"/>
    </source>
</evidence>
<feature type="domain" description="Histone H2A C-terminal" evidence="13">
    <location>
        <begin position="90"/>
        <end position="121"/>
    </location>
</feature>
<dbReference type="GO" id="GO:0030527">
    <property type="term" value="F:structural constituent of chromatin"/>
    <property type="evidence" value="ECO:0007669"/>
    <property type="project" value="InterPro"/>
</dbReference>
<dbReference type="InterPro" id="IPR007125">
    <property type="entry name" value="H2A/H2B/H3"/>
</dbReference>
<protein>
    <recommendedName>
        <fullName evidence="6 11">Histone H2A</fullName>
    </recommendedName>
</protein>
<dbReference type="GO" id="GO:0046982">
    <property type="term" value="F:protein heterodimerization activity"/>
    <property type="evidence" value="ECO:0007669"/>
    <property type="project" value="InterPro"/>
</dbReference>
<evidence type="ECO:0000259" key="12">
    <source>
        <dbReference type="Pfam" id="PF00125"/>
    </source>
</evidence>
<evidence type="ECO:0000313" key="14">
    <source>
        <dbReference type="EMBL" id="KOO35504.1"/>
    </source>
</evidence>
<dbReference type="GO" id="GO:0005634">
    <property type="term" value="C:nucleus"/>
    <property type="evidence" value="ECO:0007669"/>
    <property type="project" value="UniProtKB-SubCell"/>
</dbReference>
<dbReference type="Pfam" id="PF00125">
    <property type="entry name" value="Histone"/>
    <property type="match status" value="1"/>
</dbReference>
<evidence type="ECO:0000259" key="13">
    <source>
        <dbReference type="Pfam" id="PF16211"/>
    </source>
</evidence>
<keyword evidence="7 11" id="KW-0158">Chromosome</keyword>
<evidence type="ECO:0000256" key="11">
    <source>
        <dbReference type="RuleBase" id="RU003767"/>
    </source>
</evidence>